<evidence type="ECO:0000313" key="8">
    <source>
        <dbReference type="EMBL" id="KAB7136847.1"/>
    </source>
</evidence>
<keyword evidence="2 4" id="KW-0238">DNA-binding</keyword>
<feature type="domain" description="Core-binding (CB)" evidence="6">
    <location>
        <begin position="74"/>
        <end position="154"/>
    </location>
</feature>
<evidence type="ECO:0000259" key="5">
    <source>
        <dbReference type="PROSITE" id="PS51898"/>
    </source>
</evidence>
<dbReference type="GO" id="GO:0006310">
    <property type="term" value="P:DNA recombination"/>
    <property type="evidence" value="ECO:0007669"/>
    <property type="project" value="UniProtKB-KW"/>
</dbReference>
<dbReference type="InterPro" id="IPR050090">
    <property type="entry name" value="Tyrosine_recombinase_XerCD"/>
</dbReference>
<dbReference type="RefSeq" id="WP_101011416.1">
    <property type="nucleotide sequence ID" value="NZ_JAWLRB010000022.1"/>
</dbReference>
<sequence>MAATKRRRTKGAGGVFRDKAGKWHFRTEITADPGTGHRRIIETTGLVKSDARQRHENKLREYERTGIIHSNQSPYLRDYIIRWCGQRRRDLKPNTWYNLDKRCNIIADTIGGVRLAELTPAHVRLMMDRLGRTRAPRTVREYHGILKQALDDAELEELIDRNPCRRVKPPRYEETPQRILDESQPKELIAAAVKAPMAGGRRGPHDSPEDTEMWAILFELAFATGMREGERYALMPYELEIRDGIPGIFVQQQLQDYVGGADAVIPKWHNAVHVVGGLWLVPPKSKKGVRFVPITWNLWNRLWNRIIMFGMHPHQFIFNNLLGRPIRQEQENRRWRNALQAAGLPYVKIHSARHWTATRVAESGASEDERMAVLGHTDIQMTARYTHWGTKALADMMREAIPSLTDDSADVS</sequence>
<dbReference type="EMBL" id="PJDT01000031">
    <property type="protein sequence ID" value="PKC86905.1"/>
    <property type="molecule type" value="Genomic_DNA"/>
</dbReference>
<dbReference type="PANTHER" id="PTHR30349">
    <property type="entry name" value="PHAGE INTEGRASE-RELATED"/>
    <property type="match status" value="1"/>
</dbReference>
<dbReference type="Proteomes" id="UP000461165">
    <property type="component" value="Unassembled WGS sequence"/>
</dbReference>
<evidence type="ECO:0000259" key="6">
    <source>
        <dbReference type="PROSITE" id="PS51900"/>
    </source>
</evidence>
<dbReference type="InterPro" id="IPR011010">
    <property type="entry name" value="DNA_brk_join_enz"/>
</dbReference>
<dbReference type="Gene3D" id="1.10.443.10">
    <property type="entry name" value="Intergrase catalytic core"/>
    <property type="match status" value="1"/>
</dbReference>
<gene>
    <name evidence="9" type="ORF">APC1503_2104</name>
    <name evidence="8" type="ORF">GBC97_03130</name>
    <name evidence="7" type="ORF">GBK08_03225</name>
</gene>
<evidence type="ECO:0000313" key="7">
    <source>
        <dbReference type="EMBL" id="KAB6838688.1"/>
    </source>
</evidence>
<comment type="caution">
    <text evidence="9">The sequence shown here is derived from an EMBL/GenBank/DDBJ whole genome shotgun (WGS) entry which is preliminary data.</text>
</comment>
<feature type="domain" description="Tyr recombinase" evidence="5">
    <location>
        <begin position="174"/>
        <end position="398"/>
    </location>
</feature>
<evidence type="ECO:0000256" key="1">
    <source>
        <dbReference type="ARBA" id="ARBA00008857"/>
    </source>
</evidence>
<dbReference type="PROSITE" id="PS51900">
    <property type="entry name" value="CB"/>
    <property type="match status" value="1"/>
</dbReference>
<protein>
    <submittedName>
        <fullName evidence="9">Integrase/recombinase</fullName>
    </submittedName>
    <submittedName>
        <fullName evidence="7">Site-specific integrase</fullName>
    </submittedName>
</protein>
<evidence type="ECO:0000256" key="3">
    <source>
        <dbReference type="ARBA" id="ARBA00023172"/>
    </source>
</evidence>
<dbReference type="InterPro" id="IPR013762">
    <property type="entry name" value="Integrase-like_cat_sf"/>
</dbReference>
<proteinExistence type="inferred from homology"/>
<evidence type="ECO:0000313" key="12">
    <source>
        <dbReference type="Proteomes" id="UP000478746"/>
    </source>
</evidence>
<dbReference type="EMBL" id="WEAY01000004">
    <property type="protein sequence ID" value="KAB6838688.1"/>
    <property type="molecule type" value="Genomic_DNA"/>
</dbReference>
<reference evidence="11 12" key="2">
    <citation type="journal article" date="2019" name="Nat. Med.">
        <title>A library of human gut bacterial isolates paired with longitudinal multiomics data enables mechanistic microbiome research.</title>
        <authorList>
            <person name="Poyet M."/>
            <person name="Groussin M."/>
            <person name="Gibbons S.M."/>
            <person name="Avila-Pacheco J."/>
            <person name="Jiang X."/>
            <person name="Kearney S.M."/>
            <person name="Perrotta A.R."/>
            <person name="Berdy B."/>
            <person name="Zhao S."/>
            <person name="Lieberman T.D."/>
            <person name="Swanson P.K."/>
            <person name="Smith M."/>
            <person name="Roesemann S."/>
            <person name="Alexander J.E."/>
            <person name="Rich S.A."/>
            <person name="Livny J."/>
            <person name="Vlamakis H."/>
            <person name="Clish C."/>
            <person name="Bullock K."/>
            <person name="Deik A."/>
            <person name="Scott J."/>
            <person name="Pierce K.A."/>
            <person name="Xavier R.J."/>
            <person name="Alm E.J."/>
        </authorList>
    </citation>
    <scope>NUCLEOTIDE SEQUENCE [LARGE SCALE GENOMIC DNA]</scope>
    <source>
        <strain evidence="8 11">BIOML-A166</strain>
        <strain evidence="7 12">BIOML-A320</strain>
    </source>
</reference>
<organism evidence="9 10">
    <name type="scientific">Bifidobacterium longum</name>
    <dbReference type="NCBI Taxonomy" id="216816"/>
    <lineage>
        <taxon>Bacteria</taxon>
        <taxon>Bacillati</taxon>
        <taxon>Actinomycetota</taxon>
        <taxon>Actinomycetes</taxon>
        <taxon>Bifidobacteriales</taxon>
        <taxon>Bifidobacteriaceae</taxon>
        <taxon>Bifidobacterium</taxon>
    </lineage>
</organism>
<dbReference type="InterPro" id="IPR010998">
    <property type="entry name" value="Integrase_recombinase_N"/>
</dbReference>
<dbReference type="Proteomes" id="UP000232654">
    <property type="component" value="Unassembled WGS sequence"/>
</dbReference>
<evidence type="ECO:0000313" key="9">
    <source>
        <dbReference type="EMBL" id="PKC86905.1"/>
    </source>
</evidence>
<accession>A0A2N0SYP1</accession>
<evidence type="ECO:0000256" key="4">
    <source>
        <dbReference type="PROSITE-ProRule" id="PRU01248"/>
    </source>
</evidence>
<dbReference type="Proteomes" id="UP000478746">
    <property type="component" value="Unassembled WGS sequence"/>
</dbReference>
<dbReference type="PANTHER" id="PTHR30349:SF64">
    <property type="entry name" value="PROPHAGE INTEGRASE INTD-RELATED"/>
    <property type="match status" value="1"/>
</dbReference>
<keyword evidence="3" id="KW-0233">DNA recombination</keyword>
<evidence type="ECO:0000313" key="10">
    <source>
        <dbReference type="Proteomes" id="UP000232654"/>
    </source>
</evidence>
<dbReference type="GO" id="GO:0015074">
    <property type="term" value="P:DNA integration"/>
    <property type="evidence" value="ECO:0007669"/>
    <property type="project" value="InterPro"/>
</dbReference>
<evidence type="ECO:0000256" key="2">
    <source>
        <dbReference type="ARBA" id="ARBA00023125"/>
    </source>
</evidence>
<dbReference type="SUPFAM" id="SSF56349">
    <property type="entry name" value="DNA breaking-rejoining enzymes"/>
    <property type="match status" value="1"/>
</dbReference>
<evidence type="ECO:0000313" key="11">
    <source>
        <dbReference type="Proteomes" id="UP000461165"/>
    </source>
</evidence>
<reference evidence="9 10" key="1">
    <citation type="submission" date="2017-12" db="EMBL/GenBank/DDBJ databases">
        <title>Bifidobacterium longum APC/DPC strains.</title>
        <authorList>
            <person name="Arboleya S."/>
        </authorList>
    </citation>
    <scope>NUCLEOTIDE SEQUENCE [LARGE SCALE GENOMIC DNA]</scope>
    <source>
        <strain evidence="9 10">APC1503</strain>
    </source>
</reference>
<dbReference type="EMBL" id="WDVF01000004">
    <property type="protein sequence ID" value="KAB7136847.1"/>
    <property type="molecule type" value="Genomic_DNA"/>
</dbReference>
<dbReference type="Gene3D" id="1.10.150.130">
    <property type="match status" value="1"/>
</dbReference>
<name>A0A2N0SYP1_BIFLN</name>
<dbReference type="GO" id="GO:0003677">
    <property type="term" value="F:DNA binding"/>
    <property type="evidence" value="ECO:0007669"/>
    <property type="project" value="UniProtKB-UniRule"/>
</dbReference>
<comment type="similarity">
    <text evidence="1">Belongs to the 'phage' integrase family.</text>
</comment>
<dbReference type="InterPro" id="IPR044068">
    <property type="entry name" value="CB"/>
</dbReference>
<dbReference type="AlphaFoldDB" id="A0A2N0SYP1"/>
<dbReference type="Pfam" id="PF00589">
    <property type="entry name" value="Phage_integrase"/>
    <property type="match status" value="1"/>
</dbReference>
<dbReference type="PROSITE" id="PS51898">
    <property type="entry name" value="TYR_RECOMBINASE"/>
    <property type="match status" value="1"/>
</dbReference>
<dbReference type="InterPro" id="IPR002104">
    <property type="entry name" value="Integrase_catalytic"/>
</dbReference>